<keyword evidence="3" id="KW-1185">Reference proteome</keyword>
<dbReference type="Gramene" id="KZM89770">
    <property type="protein sequence ID" value="KZM89770"/>
    <property type="gene ID" value="DCAR_022867"/>
</dbReference>
<reference evidence="2" key="2">
    <citation type="submission" date="2022-03" db="EMBL/GenBank/DDBJ databases">
        <title>Draft title - Genomic analysis of global carrot germplasm unveils the trajectory of domestication and the origin of high carotenoid orange carrot.</title>
        <authorList>
            <person name="Iorizzo M."/>
            <person name="Ellison S."/>
            <person name="Senalik D."/>
            <person name="Macko-Podgorni A."/>
            <person name="Grzebelus D."/>
            <person name="Bostan H."/>
            <person name="Rolling W."/>
            <person name="Curaba J."/>
            <person name="Simon P."/>
        </authorList>
    </citation>
    <scope>NUCLEOTIDE SEQUENCE</scope>
    <source>
        <tissue evidence="2">Leaf</tissue>
    </source>
</reference>
<sequence length="103" mass="11946">MRGTKIVAEARVRAYKRNVNNNPLGVRRTPCKEVKPKKKRNYEGYLQKKFTPKIITNVLRNLSPAQTEWVKKAGFEHLLGFQMCSYPHRLGYKIVSVEQDNAV</sequence>
<dbReference type="EMBL" id="LNRQ01000006">
    <property type="protein sequence ID" value="KZM89770.1"/>
    <property type="molecule type" value="Genomic_DNA"/>
</dbReference>
<dbReference type="EMBL" id="CP093348">
    <property type="protein sequence ID" value="WOH03771.1"/>
    <property type="molecule type" value="Genomic_DNA"/>
</dbReference>
<reference evidence="1" key="1">
    <citation type="journal article" date="2016" name="Nat. Genet.">
        <title>A high-quality carrot genome assembly provides new insights into carotenoid accumulation and asterid genome evolution.</title>
        <authorList>
            <person name="Iorizzo M."/>
            <person name="Ellison S."/>
            <person name="Senalik D."/>
            <person name="Zeng P."/>
            <person name="Satapoomin P."/>
            <person name="Huang J."/>
            <person name="Bowman M."/>
            <person name="Iovene M."/>
            <person name="Sanseverino W."/>
            <person name="Cavagnaro P."/>
            <person name="Yildiz M."/>
            <person name="Macko-Podgorni A."/>
            <person name="Moranska E."/>
            <person name="Grzebelus E."/>
            <person name="Grzebelus D."/>
            <person name="Ashrafi H."/>
            <person name="Zheng Z."/>
            <person name="Cheng S."/>
            <person name="Spooner D."/>
            <person name="Van Deynze A."/>
            <person name="Simon P."/>
        </authorList>
    </citation>
    <scope>NUCLEOTIDE SEQUENCE [LARGE SCALE GENOMIC DNA]</scope>
    <source>
        <tissue evidence="1">Leaf</tissue>
    </source>
</reference>
<evidence type="ECO:0000313" key="1">
    <source>
        <dbReference type="EMBL" id="KZM89770.1"/>
    </source>
</evidence>
<name>A0A161ZT37_DAUCS</name>
<proteinExistence type="predicted"/>
<dbReference type="Proteomes" id="UP000077755">
    <property type="component" value="Chromosome 6"/>
</dbReference>
<organism evidence="1">
    <name type="scientific">Daucus carota subsp. sativus</name>
    <name type="common">Carrot</name>
    <dbReference type="NCBI Taxonomy" id="79200"/>
    <lineage>
        <taxon>Eukaryota</taxon>
        <taxon>Viridiplantae</taxon>
        <taxon>Streptophyta</taxon>
        <taxon>Embryophyta</taxon>
        <taxon>Tracheophyta</taxon>
        <taxon>Spermatophyta</taxon>
        <taxon>Magnoliopsida</taxon>
        <taxon>eudicotyledons</taxon>
        <taxon>Gunneridae</taxon>
        <taxon>Pentapetalae</taxon>
        <taxon>asterids</taxon>
        <taxon>campanulids</taxon>
        <taxon>Apiales</taxon>
        <taxon>Apiaceae</taxon>
        <taxon>Apioideae</taxon>
        <taxon>Scandiceae</taxon>
        <taxon>Daucinae</taxon>
        <taxon>Daucus</taxon>
        <taxon>Daucus sect. Daucus</taxon>
    </lineage>
</organism>
<evidence type="ECO:0000313" key="2">
    <source>
        <dbReference type="EMBL" id="WOH03771.1"/>
    </source>
</evidence>
<evidence type="ECO:0000313" key="3">
    <source>
        <dbReference type="Proteomes" id="UP000077755"/>
    </source>
</evidence>
<accession>A0A161ZT37</accession>
<dbReference type="AlphaFoldDB" id="A0A161ZT37"/>
<gene>
    <name evidence="1" type="ORF">DCAR_022867</name>
    <name evidence="2" type="ORF">DCAR_0623171</name>
</gene>
<protein>
    <submittedName>
        <fullName evidence="1">Uncharacterized protein</fullName>
    </submittedName>
</protein>